<dbReference type="Pfam" id="PF03188">
    <property type="entry name" value="Cytochrom_B561"/>
    <property type="match status" value="1"/>
</dbReference>
<feature type="transmembrane region" description="Helical" evidence="7">
    <location>
        <begin position="513"/>
        <end position="536"/>
    </location>
</feature>
<dbReference type="CDD" id="cd08760">
    <property type="entry name" value="Cyt_b561_FRRS1_like"/>
    <property type="match status" value="1"/>
</dbReference>
<proteinExistence type="predicted"/>
<accession>A0A507FD20</accession>
<evidence type="ECO:0000256" key="8">
    <source>
        <dbReference type="SAM" id="SignalP"/>
    </source>
</evidence>
<dbReference type="SMART" id="SM00664">
    <property type="entry name" value="DoH"/>
    <property type="match status" value="2"/>
</dbReference>
<evidence type="ECO:0000313" key="10">
    <source>
        <dbReference type="EMBL" id="TPX73470.1"/>
    </source>
</evidence>
<evidence type="ECO:0000313" key="11">
    <source>
        <dbReference type="Proteomes" id="UP000320333"/>
    </source>
</evidence>
<dbReference type="Proteomes" id="UP000320333">
    <property type="component" value="Unassembled WGS sequence"/>
</dbReference>
<feature type="transmembrane region" description="Helical" evidence="7">
    <location>
        <begin position="484"/>
        <end position="501"/>
    </location>
</feature>
<feature type="domain" description="Cytochrome b561" evidence="9">
    <location>
        <begin position="334"/>
        <end position="538"/>
    </location>
</feature>
<dbReference type="Pfam" id="PF16010">
    <property type="entry name" value="CDH-cyt"/>
    <property type="match status" value="1"/>
</dbReference>
<comment type="subcellular location">
    <subcellularLocation>
        <location evidence="1">Membrane</location>
    </subcellularLocation>
</comment>
<dbReference type="OrthoDB" id="19261at2759"/>
<keyword evidence="4" id="KW-0249">Electron transport</keyword>
<dbReference type="PROSITE" id="PS50939">
    <property type="entry name" value="CYTOCHROME_B561"/>
    <property type="match status" value="1"/>
</dbReference>
<dbReference type="CDD" id="cd09630">
    <property type="entry name" value="CDH_like_cytochrome"/>
    <property type="match status" value="1"/>
</dbReference>
<feature type="transmembrane region" description="Helical" evidence="7">
    <location>
        <begin position="403"/>
        <end position="429"/>
    </location>
</feature>
<gene>
    <name evidence="10" type="ORF">CcCBS67573_g05269</name>
</gene>
<keyword evidence="5 7" id="KW-1133">Transmembrane helix</keyword>
<evidence type="ECO:0000256" key="4">
    <source>
        <dbReference type="ARBA" id="ARBA00022982"/>
    </source>
</evidence>
<dbReference type="GO" id="GO:0016020">
    <property type="term" value="C:membrane"/>
    <property type="evidence" value="ECO:0007669"/>
    <property type="project" value="UniProtKB-SubCell"/>
</dbReference>
<reference evidence="10 11" key="1">
    <citation type="journal article" date="2019" name="Sci. Rep.">
        <title>Comparative genomics of chytrid fungi reveal insights into the obligate biotrophic and pathogenic lifestyle of Synchytrium endobioticum.</title>
        <authorList>
            <person name="van de Vossenberg B.T.L.H."/>
            <person name="Warris S."/>
            <person name="Nguyen H.D.T."/>
            <person name="van Gent-Pelzer M.P.E."/>
            <person name="Joly D.L."/>
            <person name="van de Geest H.C."/>
            <person name="Bonants P.J.M."/>
            <person name="Smith D.S."/>
            <person name="Levesque C.A."/>
            <person name="van der Lee T.A.J."/>
        </authorList>
    </citation>
    <scope>NUCLEOTIDE SEQUENCE [LARGE SCALE GENOMIC DNA]</scope>
    <source>
        <strain evidence="10 11">CBS 675.73</strain>
    </source>
</reference>
<evidence type="ECO:0000256" key="5">
    <source>
        <dbReference type="ARBA" id="ARBA00022989"/>
    </source>
</evidence>
<feature type="transmembrane region" description="Helical" evidence="7">
    <location>
        <begin position="369"/>
        <end position="391"/>
    </location>
</feature>
<evidence type="ECO:0000259" key="9">
    <source>
        <dbReference type="PROSITE" id="PS50939"/>
    </source>
</evidence>
<dbReference type="SMART" id="SM00665">
    <property type="entry name" value="B561"/>
    <property type="match status" value="1"/>
</dbReference>
<dbReference type="PANTHER" id="PTHR47797">
    <property type="entry name" value="DEHYDROGENASE, PUTATIVE (AFU_ORTHOLOGUE AFUA_8G05805)-RELATED"/>
    <property type="match status" value="1"/>
</dbReference>
<sequence>MIVPLLALLFSVMAHCQTQKQTSSYCDNTGSFCVSVGGVSKGEALVTVQSSATGWAAVAFGTTSMSGNTPAYVGWTGEGGSAVQISQRRLVSHSMPAFEATVVPVATPAWATADFPFAPSSKSLLFSFNVPASLVNATSFNCVYAFSNAAPSTRNTPNSAIARHDQVGQFKLNSAALSATNTTSSQGGASGNQSSAKFCIDAAGTSCVVIVRDAVAKLASVTVYSSLKGWAAVGTGSAMAGSTMFVGWKNDGKTVISQRSSGGNALPSTVALGTSTFTAIDTPSSIQIPNTTNTFFSFQVPESVIITTTTGASNFIFAGSDSAPSDKSNPSSDFPIHSLKAAFSLDVSQLGTASTGVSVEANPSRATLILMHGILMFVGFAVVMPFAIFIARYMKSRWVKYWFLIHLLLMTLGSGGLMIAALVCVEWTLGLDGSTFVRNGVHGILGAAIIFGFYPVQVVLGVVCNALYNEKRTSVPWWDRLHHWLGRLIGLAAIVNMYLGINLWSNGSLGYAIGYWVWIALVVIVLFGVVGELLMVRRHRGVQFNEDGSTVGIGRQTVALPVPSVVGTSGHWFHETRMALSNSSGSSGSSIGGGSGYVSSSKHRLHNLVNEQQEVDKTRGHFTDDGVFKLPAKKAHKYQI</sequence>
<dbReference type="EMBL" id="QEAP01000184">
    <property type="protein sequence ID" value="TPX73470.1"/>
    <property type="molecule type" value="Genomic_DNA"/>
</dbReference>
<organism evidence="10 11">
    <name type="scientific">Chytriomyces confervae</name>
    <dbReference type="NCBI Taxonomy" id="246404"/>
    <lineage>
        <taxon>Eukaryota</taxon>
        <taxon>Fungi</taxon>
        <taxon>Fungi incertae sedis</taxon>
        <taxon>Chytridiomycota</taxon>
        <taxon>Chytridiomycota incertae sedis</taxon>
        <taxon>Chytridiomycetes</taxon>
        <taxon>Chytridiales</taxon>
        <taxon>Chytriomycetaceae</taxon>
        <taxon>Chytriomyces</taxon>
    </lineage>
</organism>
<dbReference type="PANTHER" id="PTHR47797:SF3">
    <property type="entry name" value="CYTOCHROME B561 DOMAIN-CONTAINING PROTEIN"/>
    <property type="match status" value="1"/>
</dbReference>
<evidence type="ECO:0000256" key="6">
    <source>
        <dbReference type="ARBA" id="ARBA00023136"/>
    </source>
</evidence>
<feature type="transmembrane region" description="Helical" evidence="7">
    <location>
        <begin position="441"/>
        <end position="463"/>
    </location>
</feature>
<protein>
    <recommendedName>
        <fullName evidence="9">Cytochrome b561 domain-containing protein</fullName>
    </recommendedName>
</protein>
<keyword evidence="6 7" id="KW-0472">Membrane</keyword>
<keyword evidence="8" id="KW-0732">Signal</keyword>
<dbReference type="Gene3D" id="2.60.40.1210">
    <property type="entry name" value="Cellobiose dehydrogenase, cytochrome domain"/>
    <property type="match status" value="2"/>
</dbReference>
<dbReference type="InterPro" id="IPR006593">
    <property type="entry name" value="Cyt_b561/ferric_Rdtase_TM"/>
</dbReference>
<dbReference type="SUPFAM" id="SSF49344">
    <property type="entry name" value="CBD9-like"/>
    <property type="match status" value="2"/>
</dbReference>
<dbReference type="InterPro" id="IPR015920">
    <property type="entry name" value="Cellobiose_DH-like_cyt"/>
</dbReference>
<dbReference type="STRING" id="246404.A0A507FD20"/>
<evidence type="ECO:0000256" key="7">
    <source>
        <dbReference type="SAM" id="Phobius"/>
    </source>
</evidence>
<keyword evidence="3 7" id="KW-0812">Transmembrane</keyword>
<feature type="chain" id="PRO_5021449105" description="Cytochrome b561 domain-containing protein" evidence="8">
    <location>
        <begin position="19"/>
        <end position="640"/>
    </location>
</feature>
<evidence type="ECO:0000256" key="3">
    <source>
        <dbReference type="ARBA" id="ARBA00022692"/>
    </source>
</evidence>
<feature type="signal peptide" evidence="8">
    <location>
        <begin position="1"/>
        <end position="18"/>
    </location>
</feature>
<dbReference type="InterPro" id="IPR005018">
    <property type="entry name" value="DOMON_domain"/>
</dbReference>
<evidence type="ECO:0000256" key="2">
    <source>
        <dbReference type="ARBA" id="ARBA00022448"/>
    </source>
</evidence>
<dbReference type="AlphaFoldDB" id="A0A507FD20"/>
<keyword evidence="2" id="KW-0813">Transport</keyword>
<name>A0A507FD20_9FUNG</name>
<evidence type="ECO:0000256" key="1">
    <source>
        <dbReference type="ARBA" id="ARBA00004370"/>
    </source>
</evidence>
<comment type="caution">
    <text evidence="10">The sequence shown here is derived from an EMBL/GenBank/DDBJ whole genome shotgun (WGS) entry which is preliminary data.</text>
</comment>
<keyword evidence="11" id="KW-1185">Reference proteome</keyword>